<gene>
    <name evidence="4" type="ORF">CK501_05840</name>
</gene>
<accession>A0A2A2F938</accession>
<dbReference type="Gene3D" id="3.40.50.1820">
    <property type="entry name" value="alpha/beta hydrolase"/>
    <property type="match status" value="1"/>
</dbReference>
<dbReference type="OrthoDB" id="9806163at2"/>
<keyword evidence="1" id="KW-0378">Hydrolase</keyword>
<feature type="region of interest" description="Disordered" evidence="2">
    <location>
        <begin position="559"/>
        <end position="579"/>
    </location>
</feature>
<dbReference type="SMART" id="SM00939">
    <property type="entry name" value="PepX_C"/>
    <property type="match status" value="1"/>
</dbReference>
<dbReference type="InterPro" id="IPR013736">
    <property type="entry name" value="Xaa-Pro_dipept_C"/>
</dbReference>
<name>A0A2A2F938_9GAMM</name>
<protein>
    <submittedName>
        <fullName evidence="4">Peptidase S15</fullName>
    </submittedName>
</protein>
<dbReference type="Pfam" id="PF02129">
    <property type="entry name" value="Peptidase_S15"/>
    <property type="match status" value="1"/>
</dbReference>
<dbReference type="SUPFAM" id="SSF49785">
    <property type="entry name" value="Galactose-binding domain-like"/>
    <property type="match status" value="1"/>
</dbReference>
<evidence type="ECO:0000256" key="2">
    <source>
        <dbReference type="SAM" id="MobiDB-lite"/>
    </source>
</evidence>
<dbReference type="Pfam" id="PF08530">
    <property type="entry name" value="PepX_C"/>
    <property type="match status" value="1"/>
</dbReference>
<dbReference type="InterPro" id="IPR008979">
    <property type="entry name" value="Galactose-bd-like_sf"/>
</dbReference>
<dbReference type="Proteomes" id="UP000218896">
    <property type="component" value="Unassembled WGS sequence"/>
</dbReference>
<dbReference type="InterPro" id="IPR005674">
    <property type="entry name" value="CocE/Ser_esterase"/>
</dbReference>
<organism evidence="4 5">
    <name type="scientific">Halovibrio salipaludis</name>
    <dbReference type="NCBI Taxonomy" id="2032626"/>
    <lineage>
        <taxon>Bacteria</taxon>
        <taxon>Pseudomonadati</taxon>
        <taxon>Pseudomonadota</taxon>
        <taxon>Gammaproteobacteria</taxon>
        <taxon>Oceanospirillales</taxon>
        <taxon>Halomonadaceae</taxon>
        <taxon>Halovibrio</taxon>
    </lineage>
</organism>
<evidence type="ECO:0000259" key="3">
    <source>
        <dbReference type="SMART" id="SM00939"/>
    </source>
</evidence>
<dbReference type="Gene3D" id="1.10.3020.10">
    <property type="entry name" value="alpha-amino acid ester hydrolase ( Helical cap domain)"/>
    <property type="match status" value="1"/>
</dbReference>
<dbReference type="AlphaFoldDB" id="A0A2A2F938"/>
<feature type="domain" description="Xaa-Pro dipeptidyl-peptidase C-terminal" evidence="3">
    <location>
        <begin position="323"/>
        <end position="580"/>
    </location>
</feature>
<dbReference type="PANTHER" id="PTHR43056:SF10">
    <property type="entry name" value="COCE_NOND FAMILY, PUTATIVE (AFU_ORTHOLOGUE AFUA_7G00600)-RELATED"/>
    <property type="match status" value="1"/>
</dbReference>
<dbReference type="EMBL" id="NSKD01000002">
    <property type="protein sequence ID" value="PAU81083.1"/>
    <property type="molecule type" value="Genomic_DNA"/>
</dbReference>
<dbReference type="PANTHER" id="PTHR43056">
    <property type="entry name" value="PEPTIDASE S9 PROLYL OLIGOPEPTIDASE"/>
    <property type="match status" value="1"/>
</dbReference>
<evidence type="ECO:0000256" key="1">
    <source>
        <dbReference type="ARBA" id="ARBA00022801"/>
    </source>
</evidence>
<keyword evidence="5" id="KW-1185">Reference proteome</keyword>
<dbReference type="Gene3D" id="2.60.120.260">
    <property type="entry name" value="Galactose-binding domain-like"/>
    <property type="match status" value="1"/>
</dbReference>
<dbReference type="SUPFAM" id="SSF53474">
    <property type="entry name" value="alpha/beta-Hydrolases"/>
    <property type="match status" value="1"/>
</dbReference>
<comment type="caution">
    <text evidence="4">The sequence shown here is derived from an EMBL/GenBank/DDBJ whole genome shotgun (WGS) entry which is preliminary data.</text>
</comment>
<dbReference type="GO" id="GO:0008239">
    <property type="term" value="F:dipeptidyl-peptidase activity"/>
    <property type="evidence" value="ECO:0007669"/>
    <property type="project" value="InterPro"/>
</dbReference>
<evidence type="ECO:0000313" key="5">
    <source>
        <dbReference type="Proteomes" id="UP000218896"/>
    </source>
</evidence>
<reference evidence="4 5" key="1">
    <citation type="submission" date="2017-08" db="EMBL/GenBank/DDBJ databases">
        <title>Halovibrio sewagensis sp. nov., isolated from wastewater of high salinity.</title>
        <authorList>
            <person name="Dong X."/>
            <person name="Zhang G."/>
        </authorList>
    </citation>
    <scope>NUCLEOTIDE SEQUENCE [LARGE SCALE GENOMIC DNA]</scope>
    <source>
        <strain evidence="4 5">YL5-2</strain>
    </source>
</reference>
<dbReference type="InterPro" id="IPR029058">
    <property type="entry name" value="AB_hydrolase_fold"/>
</dbReference>
<dbReference type="NCBIfam" id="TIGR00976">
    <property type="entry name" value="CocE_NonD"/>
    <property type="match status" value="1"/>
</dbReference>
<proteinExistence type="predicted"/>
<dbReference type="InterPro" id="IPR000383">
    <property type="entry name" value="Xaa-Pro-like_dom"/>
</dbReference>
<dbReference type="InterPro" id="IPR050585">
    <property type="entry name" value="Xaa-Pro_dipeptidyl-ppase/CocE"/>
</dbReference>
<evidence type="ECO:0000313" key="4">
    <source>
        <dbReference type="EMBL" id="PAU81083.1"/>
    </source>
</evidence>
<sequence>MAPAQSNPYYADSCNNHVQHDPEIRAIRKTTALKTVTSFPHATRHLEHVWIPMSDGTRLAARIWMPEDAETSPVPAILEYIPYRKRDNTRSRDALNHPYFAGHGYASIRVDIRGSGDSEGVLQDEYLQRELDDGVEIIRWIAQQDWCSGSVGMIGISWGGFNGLQIAALRPPELKAVISVCSTDDRYADDVHYMGGCMLTDNLSWASTMFAYTSLPPDPELVGEKWRDMWRDRLEHSGLWLENWLEHQRRDDFWRHGSICEDFPAVQCPVMAVSGWADGYSNSVFRLLSNLDVPTKGLIGPWSHMYPHMGKPGPAIGFLQESVRWWDHWLKGKDTGIMDEPDFRVWMQDSVPPATEYTRRPGRWIAEPGWPSSNVHETVYGLSEGHLVDPETPVSDTPLWIQSPLSLGLFAGKWCSYSATPDLPHDQREEDGGALVFDTEPLSEPLEIMGAPVIELELEANKPQAMICVRLSDLAPDNKATRSTYGMLNLSHRHSHGEPSPLVPGERYRVAVQLNGIAQRFPAGHRLRISVSTSYWPLAWPAPEVACLTVHPRGSRLRLPVRPPRESDEQLPAFGEPESAPAIATPAIEAPEQNWRVIRDLSRDESTLEVIKNDGTFRIEEIDLTLWSDTREWYSHVGEDFESMRGETYCVSGMARGDWSVEVTTRTVLTASRTHFHVYAEMDAYEGDERVVAKNWNSYVPRDHN</sequence>